<proteinExistence type="predicted"/>
<dbReference type="AlphaFoldDB" id="A0A3D9LDJ3"/>
<reference evidence="2 3" key="1">
    <citation type="submission" date="2018-07" db="EMBL/GenBank/DDBJ databases">
        <title>Sequencing the genomes of 1000 actinobacteria strains.</title>
        <authorList>
            <person name="Klenk H.-P."/>
        </authorList>
    </citation>
    <scope>NUCLEOTIDE SEQUENCE [LARGE SCALE GENOMIC DNA]</scope>
    <source>
        <strain evidence="2 3">DSM 14442</strain>
    </source>
</reference>
<evidence type="ECO:0000313" key="2">
    <source>
        <dbReference type="EMBL" id="REE03940.1"/>
    </source>
</evidence>
<sequence>MNIQLSKTMVGSVNDPSGRRATQPVAPPDSNGAPAWAWAWAYDESVMGAPDHA</sequence>
<organism evidence="2 3">
    <name type="scientific">Citricoccus muralis</name>
    <dbReference type="NCBI Taxonomy" id="169134"/>
    <lineage>
        <taxon>Bacteria</taxon>
        <taxon>Bacillati</taxon>
        <taxon>Actinomycetota</taxon>
        <taxon>Actinomycetes</taxon>
        <taxon>Micrococcales</taxon>
        <taxon>Micrococcaceae</taxon>
        <taxon>Citricoccus</taxon>
    </lineage>
</organism>
<feature type="region of interest" description="Disordered" evidence="1">
    <location>
        <begin position="1"/>
        <end position="32"/>
    </location>
</feature>
<protein>
    <submittedName>
        <fullName evidence="2">Uncharacterized protein</fullName>
    </submittedName>
</protein>
<dbReference type="EMBL" id="QREH01000001">
    <property type="protein sequence ID" value="REE03940.1"/>
    <property type="molecule type" value="Genomic_DNA"/>
</dbReference>
<accession>A0A3D9LDJ3</accession>
<comment type="caution">
    <text evidence="2">The sequence shown here is derived from an EMBL/GenBank/DDBJ whole genome shotgun (WGS) entry which is preliminary data.</text>
</comment>
<dbReference type="Proteomes" id="UP000256727">
    <property type="component" value="Unassembled WGS sequence"/>
</dbReference>
<keyword evidence="3" id="KW-1185">Reference proteome</keyword>
<evidence type="ECO:0000256" key="1">
    <source>
        <dbReference type="SAM" id="MobiDB-lite"/>
    </source>
</evidence>
<evidence type="ECO:0000313" key="3">
    <source>
        <dbReference type="Proteomes" id="UP000256727"/>
    </source>
</evidence>
<name>A0A3D9LDJ3_9MICC</name>
<feature type="compositionally biased region" description="Polar residues" evidence="1">
    <location>
        <begin position="1"/>
        <end position="15"/>
    </location>
</feature>
<gene>
    <name evidence="2" type="ORF">C8E99_1763</name>
</gene>